<accession>A0AAV1ADN8</accession>
<evidence type="ECO:0000259" key="1">
    <source>
        <dbReference type="PROSITE" id="PS51910"/>
    </source>
</evidence>
<dbReference type="InterPro" id="IPR017853">
    <property type="entry name" value="GH"/>
</dbReference>
<name>A0AAV1ADN8_VICFA</name>
<dbReference type="Proteomes" id="UP001157006">
    <property type="component" value="Chromosome 4"/>
</dbReference>
<dbReference type="EMBL" id="OX451739">
    <property type="protein sequence ID" value="CAI8608392.1"/>
    <property type="molecule type" value="Genomic_DNA"/>
</dbReference>
<sequence length="249" mass="28819">MSEKVEPTIFRVYVAHIPKSENNFKSESDCEGKLDLILSFATEHYDEYGKGNGVFNPTWEVDSQSIEYVKKVKEDYPYPRVVISIGGFCSEFPFNPIEKNDWINNAEKSINKIIDLYDTDKNIIDGIDIHYEAIYSSEDDFSFCIGEVIRRLKNNKLSIKLVSIAPTKILQTYYHKLYSDNKDMVDFVDYQFPKQSFSTKQQVVDLYKELAFDYAPALVLPEFSFNCDPILLDGIKELFILEIIPGNVY</sequence>
<dbReference type="Gene3D" id="3.20.20.80">
    <property type="entry name" value="Glycosidases"/>
    <property type="match status" value="1"/>
</dbReference>
<organism evidence="2 3">
    <name type="scientific">Vicia faba</name>
    <name type="common">Broad bean</name>
    <name type="synonym">Faba vulgaris</name>
    <dbReference type="NCBI Taxonomy" id="3906"/>
    <lineage>
        <taxon>Eukaryota</taxon>
        <taxon>Viridiplantae</taxon>
        <taxon>Streptophyta</taxon>
        <taxon>Embryophyta</taxon>
        <taxon>Tracheophyta</taxon>
        <taxon>Spermatophyta</taxon>
        <taxon>Magnoliopsida</taxon>
        <taxon>eudicotyledons</taxon>
        <taxon>Gunneridae</taxon>
        <taxon>Pentapetalae</taxon>
        <taxon>rosids</taxon>
        <taxon>fabids</taxon>
        <taxon>Fabales</taxon>
        <taxon>Fabaceae</taxon>
        <taxon>Papilionoideae</taxon>
        <taxon>50 kb inversion clade</taxon>
        <taxon>NPAAA clade</taxon>
        <taxon>Hologalegina</taxon>
        <taxon>IRL clade</taxon>
        <taxon>Fabeae</taxon>
        <taxon>Vicia</taxon>
    </lineage>
</organism>
<dbReference type="PANTHER" id="PTHR46476">
    <property type="entry name" value="CHITINASE 2-LIKE"/>
    <property type="match status" value="1"/>
</dbReference>
<dbReference type="PROSITE" id="PS51910">
    <property type="entry name" value="GH18_2"/>
    <property type="match status" value="1"/>
</dbReference>
<dbReference type="PRINTS" id="PR00551">
    <property type="entry name" value="2SGLOBULIN"/>
</dbReference>
<dbReference type="InterPro" id="IPR000677">
    <property type="entry name" value="Chitinase-like"/>
</dbReference>
<gene>
    <name evidence="2" type="ORF">VFH_IV081800</name>
</gene>
<feature type="domain" description="GH18" evidence="1">
    <location>
        <begin position="11"/>
        <end position="249"/>
    </location>
</feature>
<dbReference type="SUPFAM" id="SSF51445">
    <property type="entry name" value="(Trans)glycosidases"/>
    <property type="match status" value="1"/>
</dbReference>
<dbReference type="Pfam" id="PF00704">
    <property type="entry name" value="Glyco_hydro_18"/>
    <property type="match status" value="1"/>
</dbReference>
<proteinExistence type="predicted"/>
<dbReference type="PANTHER" id="PTHR46476:SF13">
    <property type="entry name" value="2, PUTATIVE, EXPRESSED-RELATED"/>
    <property type="match status" value="1"/>
</dbReference>
<protein>
    <recommendedName>
        <fullName evidence="1">GH18 domain-containing protein</fullName>
    </recommendedName>
</protein>
<evidence type="ECO:0000313" key="3">
    <source>
        <dbReference type="Proteomes" id="UP001157006"/>
    </source>
</evidence>
<dbReference type="AlphaFoldDB" id="A0AAV1ADN8"/>
<dbReference type="InterPro" id="IPR001223">
    <property type="entry name" value="Glyco_hydro18_cat"/>
</dbReference>
<reference evidence="2 3" key="1">
    <citation type="submission" date="2023-01" db="EMBL/GenBank/DDBJ databases">
        <authorList>
            <person name="Kreplak J."/>
        </authorList>
    </citation>
    <scope>NUCLEOTIDE SEQUENCE [LARGE SCALE GENOMIC DNA]</scope>
</reference>
<dbReference type="GO" id="GO:0005975">
    <property type="term" value="P:carbohydrate metabolic process"/>
    <property type="evidence" value="ECO:0007669"/>
    <property type="project" value="InterPro"/>
</dbReference>
<keyword evidence="3" id="KW-1185">Reference proteome</keyword>
<evidence type="ECO:0000313" key="2">
    <source>
        <dbReference type="EMBL" id="CAI8608392.1"/>
    </source>
</evidence>